<reference evidence="8" key="1">
    <citation type="journal article" date="2020" name="Stud. Mycol.">
        <title>101 Dothideomycetes genomes: A test case for predicting lifestyles and emergence of pathogens.</title>
        <authorList>
            <person name="Haridas S."/>
            <person name="Albert R."/>
            <person name="Binder M."/>
            <person name="Bloem J."/>
            <person name="LaButti K."/>
            <person name="Salamov A."/>
            <person name="Andreopoulos B."/>
            <person name="Baker S."/>
            <person name="Barry K."/>
            <person name="Bills G."/>
            <person name="Bluhm B."/>
            <person name="Cannon C."/>
            <person name="Castanera R."/>
            <person name="Culley D."/>
            <person name="Daum C."/>
            <person name="Ezra D."/>
            <person name="Gonzalez J."/>
            <person name="Henrissat B."/>
            <person name="Kuo A."/>
            <person name="Liang C."/>
            <person name="Lipzen A."/>
            <person name="Lutzoni F."/>
            <person name="Magnuson J."/>
            <person name="Mondo S."/>
            <person name="Nolan M."/>
            <person name="Ohm R."/>
            <person name="Pangilinan J."/>
            <person name="Park H.-J."/>
            <person name="Ramirez L."/>
            <person name="Alfaro M."/>
            <person name="Sun H."/>
            <person name="Tritt A."/>
            <person name="Yoshinaga Y."/>
            <person name="Zwiers L.-H."/>
            <person name="Turgeon B."/>
            <person name="Goodwin S."/>
            <person name="Spatafora J."/>
            <person name="Crous P."/>
            <person name="Grigoriev I."/>
        </authorList>
    </citation>
    <scope>NUCLEOTIDE SEQUENCE [LARGE SCALE GENOMIC DNA]</scope>
    <source>
        <strain evidence="8">CBS 304.66</strain>
    </source>
</reference>
<protein>
    <submittedName>
        <fullName evidence="7">Uncharacterized protein</fullName>
    </submittedName>
</protein>
<evidence type="ECO:0000313" key="8">
    <source>
        <dbReference type="Proteomes" id="UP000800093"/>
    </source>
</evidence>
<keyword evidence="8" id="KW-1185">Reference proteome</keyword>
<evidence type="ECO:0000256" key="5">
    <source>
        <dbReference type="SAM" id="Coils"/>
    </source>
</evidence>
<feature type="transmembrane region" description="Helical" evidence="6">
    <location>
        <begin position="338"/>
        <end position="358"/>
    </location>
</feature>
<dbReference type="EMBL" id="ML986725">
    <property type="protein sequence ID" value="KAF2258987.1"/>
    <property type="molecule type" value="Genomic_DNA"/>
</dbReference>
<feature type="transmembrane region" description="Helical" evidence="6">
    <location>
        <begin position="370"/>
        <end position="395"/>
    </location>
</feature>
<accession>A0A9P4MY93</accession>
<dbReference type="InterPro" id="IPR002523">
    <property type="entry name" value="MgTranspt_CorA/ZnTranspt_ZntB"/>
</dbReference>
<dbReference type="InterPro" id="IPR045863">
    <property type="entry name" value="CorA_TM1_TM2"/>
</dbReference>
<sequence>MSSRNIPLKPIQGRVVYLKEQAPYIERAALLILYAFSIRLQSEDYGFISGFIERHLSIRCALKLPYHWQQTSAPQLDSSHQNCYKRVALACHITYLTLSSKDTKIKENELLDRRKLFPFQRSTNESPGQAIFQASSSVLLTIALPEEAISREEEVQLLQAPQGQWTVLVVNSSPWFSSNQSASQHLTPIAQYLRGVAFSLHTQRLNAESIYDTMRERLKDCYDGSLFDDEQYTKSALYHWTIRTCDELRESVSSSLRFLRRALDNQMNELCRNAHSYEKLGVDYWKQQLEDEIYNLEELQSQILALNLQAQESRNALHGVTAVLEARVAVQQGDRLKLLAYVATLYLPVAAASSIYGMNVLPSSATLWSFFVMLFLFFFGTVCIGLYLSTLLAWLQILPALAARANHQLTKLQYIRLYIDLLNPSSEVNVQLLNDPDWVEGSNWLVKLGVWLLWWPLRALPAILVHYVFVRELFFLRDQYVALQYYGNVVMGQRIYWHPLGLVRDIVRFILLPVWAAAIVGIVCLLVLEDILFLIFNVISRGLRFICCWRT</sequence>
<dbReference type="SUPFAM" id="SSF144083">
    <property type="entry name" value="Magnesium transport protein CorA, transmembrane region"/>
    <property type="match status" value="1"/>
</dbReference>
<name>A0A9P4MY93_9PLEO</name>
<dbReference type="GO" id="GO:0046873">
    <property type="term" value="F:metal ion transmembrane transporter activity"/>
    <property type="evidence" value="ECO:0007669"/>
    <property type="project" value="InterPro"/>
</dbReference>
<comment type="caution">
    <text evidence="7">The sequence shown here is derived from an EMBL/GenBank/DDBJ whole genome shotgun (WGS) entry which is preliminary data.</text>
</comment>
<keyword evidence="4 6" id="KW-0472">Membrane</keyword>
<evidence type="ECO:0000313" key="7">
    <source>
        <dbReference type="EMBL" id="KAF2258987.1"/>
    </source>
</evidence>
<dbReference type="Proteomes" id="UP000800093">
    <property type="component" value="Unassembled WGS sequence"/>
</dbReference>
<dbReference type="Gene3D" id="1.20.58.340">
    <property type="entry name" value="Magnesium transport protein CorA, transmembrane region"/>
    <property type="match status" value="1"/>
</dbReference>
<gene>
    <name evidence="7" type="ORF">CC78DRAFT_537401</name>
</gene>
<feature type="transmembrane region" description="Helical" evidence="6">
    <location>
        <begin position="448"/>
        <end position="469"/>
    </location>
</feature>
<evidence type="ECO:0000256" key="4">
    <source>
        <dbReference type="ARBA" id="ARBA00023136"/>
    </source>
</evidence>
<evidence type="ECO:0000256" key="2">
    <source>
        <dbReference type="ARBA" id="ARBA00022692"/>
    </source>
</evidence>
<feature type="transmembrane region" description="Helical" evidence="6">
    <location>
        <begin position="506"/>
        <end position="536"/>
    </location>
</feature>
<organism evidence="7 8">
    <name type="scientific">Lojkania enalia</name>
    <dbReference type="NCBI Taxonomy" id="147567"/>
    <lineage>
        <taxon>Eukaryota</taxon>
        <taxon>Fungi</taxon>
        <taxon>Dikarya</taxon>
        <taxon>Ascomycota</taxon>
        <taxon>Pezizomycotina</taxon>
        <taxon>Dothideomycetes</taxon>
        <taxon>Pleosporomycetidae</taxon>
        <taxon>Pleosporales</taxon>
        <taxon>Pleosporales incertae sedis</taxon>
        <taxon>Lojkania</taxon>
    </lineage>
</organism>
<keyword evidence="5" id="KW-0175">Coiled coil</keyword>
<dbReference type="OrthoDB" id="5428055at2759"/>
<keyword evidence="3 6" id="KW-1133">Transmembrane helix</keyword>
<keyword evidence="2 6" id="KW-0812">Transmembrane</keyword>
<proteinExistence type="predicted"/>
<evidence type="ECO:0000256" key="6">
    <source>
        <dbReference type="SAM" id="Phobius"/>
    </source>
</evidence>
<dbReference type="GO" id="GO:0016020">
    <property type="term" value="C:membrane"/>
    <property type="evidence" value="ECO:0007669"/>
    <property type="project" value="UniProtKB-SubCell"/>
</dbReference>
<evidence type="ECO:0000256" key="3">
    <source>
        <dbReference type="ARBA" id="ARBA00022989"/>
    </source>
</evidence>
<dbReference type="AlphaFoldDB" id="A0A9P4MY93"/>
<comment type="subcellular location">
    <subcellularLocation>
        <location evidence="1">Membrane</location>
        <topology evidence="1">Multi-pass membrane protein</topology>
    </subcellularLocation>
</comment>
<feature type="coiled-coil region" evidence="5">
    <location>
        <begin position="260"/>
        <end position="316"/>
    </location>
</feature>
<dbReference type="Pfam" id="PF01544">
    <property type="entry name" value="CorA"/>
    <property type="match status" value="1"/>
</dbReference>
<evidence type="ECO:0000256" key="1">
    <source>
        <dbReference type="ARBA" id="ARBA00004141"/>
    </source>
</evidence>